<reference evidence="6" key="1">
    <citation type="submission" date="2019-11" db="EMBL/GenBank/DDBJ databases">
        <authorList>
            <person name="Feng L."/>
        </authorList>
    </citation>
    <scope>NUCLEOTIDE SEQUENCE</scope>
    <source>
        <strain evidence="6">CsymbiosumLFYP84</strain>
    </source>
</reference>
<dbReference type="Proteomes" id="UP001203136">
    <property type="component" value="Unassembled WGS sequence"/>
</dbReference>
<dbReference type="Proteomes" id="UP001300871">
    <property type="component" value="Unassembled WGS sequence"/>
</dbReference>
<dbReference type="AlphaFoldDB" id="A0A6N3EIX4"/>
<comment type="similarity">
    <text evidence="1">Belongs to the bacterial solute-binding protein 1 family.</text>
</comment>
<evidence type="ECO:0000256" key="2">
    <source>
        <dbReference type="ARBA" id="ARBA00022448"/>
    </source>
</evidence>
<sequence length="489" mass="54096">MKIKITAAALAACLFMAGCSGAASVNTSKNSEPVDITIWHYYNGSQKAAFDDLVNEFNDTVGKEKGIYVEGHSKGNVSELENAVLSSSRKEVGSEEMPDIFSSYADTAFELEKEGLLADLAPYFTEEEQNSYMDSYIEEGKIGLNGELEIFPVAKSTEIMMMNKTVWDEFSAAAGVSLEDLKTKEGVVRVAERYYNWTDGKTPDIPYDGKAFYGRDAVANLFIIGSMQLGVELFHVENQQVTLQIDKDVFKRIWDCYYVPYVKGYFGAYGKFRSDDVKIGELIAYTGSTTSAGYFPDQVEQGDTITPIECIVLPVPSFEGGAPYIVQQGAGMVVTNGPDDKVRAACEFLKWFTDSEINTEFSCSSGYLPVKKEANAIDVLEKVMEENQVDMPQKEYDTLTEAYKLVKNNQLYTNKAFDGGSDARKVLEYNLSDKAAADRQQVEALLAEGSSLEEAVEDYISQESFDSWFASIKEELESCVEVSGAGKTQ</sequence>
<dbReference type="Pfam" id="PF13416">
    <property type="entry name" value="SBP_bac_8"/>
    <property type="match status" value="1"/>
</dbReference>
<evidence type="ECO:0000313" key="4">
    <source>
        <dbReference type="EMBL" id="MCK0086294.1"/>
    </source>
</evidence>
<evidence type="ECO:0000256" key="3">
    <source>
        <dbReference type="SAM" id="SignalP"/>
    </source>
</evidence>
<reference evidence="5" key="3">
    <citation type="submission" date="2023-01" db="EMBL/GenBank/DDBJ databases">
        <title>Human gut microbiome strain richness.</title>
        <authorList>
            <person name="Chen-Liaw A."/>
        </authorList>
    </citation>
    <scope>NUCLEOTIDE SEQUENCE</scope>
    <source>
        <strain evidence="5">B1_m1001713B170214d0_201011</strain>
    </source>
</reference>
<keyword evidence="3" id="KW-0732">Signal</keyword>
<evidence type="ECO:0000313" key="6">
    <source>
        <dbReference type="EMBL" id="VYU39834.1"/>
    </source>
</evidence>
<evidence type="ECO:0000256" key="1">
    <source>
        <dbReference type="ARBA" id="ARBA00008520"/>
    </source>
</evidence>
<dbReference type="EMBL" id="JAQLGM010000012">
    <property type="protein sequence ID" value="MDB1999977.1"/>
    <property type="molecule type" value="Genomic_DNA"/>
</dbReference>
<dbReference type="Gene3D" id="3.40.190.10">
    <property type="entry name" value="Periplasmic binding protein-like II"/>
    <property type="match status" value="1"/>
</dbReference>
<dbReference type="PANTHER" id="PTHR43649:SF29">
    <property type="entry name" value="OSMOPROTECTIVE COMPOUNDS-BINDING PROTEIN GGTB"/>
    <property type="match status" value="1"/>
</dbReference>
<accession>A0A6N3EIX4</accession>
<protein>
    <submittedName>
        <fullName evidence="4">Extracellular solute-binding protein</fullName>
    </submittedName>
</protein>
<evidence type="ECO:0000313" key="5">
    <source>
        <dbReference type="EMBL" id="MDB1999977.1"/>
    </source>
</evidence>
<reference evidence="4" key="2">
    <citation type="journal article" date="2022" name="Cell Host Microbe">
        <title>Colonization of the live biotherapeutic product VE303 and modulation of the microbiota and metabolites in healthy volunteers.</title>
        <authorList>
            <person name="Dsouza M."/>
            <person name="Menon R."/>
            <person name="Crossette E."/>
            <person name="Bhattarai S.K."/>
            <person name="Schneider J."/>
            <person name="Kim Y.G."/>
            <person name="Reddy S."/>
            <person name="Caballero S."/>
            <person name="Felix C."/>
            <person name="Cornacchione L."/>
            <person name="Hendrickson J."/>
            <person name="Watson A.R."/>
            <person name="Minot S.S."/>
            <person name="Greenfield N."/>
            <person name="Schopf L."/>
            <person name="Szabady R."/>
            <person name="Patarroyo J."/>
            <person name="Smith W."/>
            <person name="Harrison P."/>
            <person name="Kuijper E.J."/>
            <person name="Kelly C.P."/>
            <person name="Olle B."/>
            <person name="Bobilev D."/>
            <person name="Silber J.L."/>
            <person name="Bucci V."/>
            <person name="Roberts B."/>
            <person name="Faith J."/>
            <person name="Norman J.M."/>
        </authorList>
    </citation>
    <scope>NUCLEOTIDE SEQUENCE</scope>
    <source>
        <strain evidence="4">VE303-04</strain>
    </source>
</reference>
<feature type="signal peptide" evidence="3">
    <location>
        <begin position="1"/>
        <end position="22"/>
    </location>
</feature>
<dbReference type="PROSITE" id="PS51257">
    <property type="entry name" value="PROKAR_LIPOPROTEIN"/>
    <property type="match status" value="1"/>
</dbReference>
<dbReference type="InterPro" id="IPR050490">
    <property type="entry name" value="Bact_solute-bd_prot1"/>
</dbReference>
<dbReference type="RefSeq" id="WP_004462059.1">
    <property type="nucleotide sequence ID" value="NZ_BAABZD010000016.1"/>
</dbReference>
<dbReference type="EMBL" id="CACRUA010000025">
    <property type="protein sequence ID" value="VYU39834.1"/>
    <property type="molecule type" value="Genomic_DNA"/>
</dbReference>
<proteinExistence type="inferred from homology"/>
<keyword evidence="2" id="KW-0813">Transport</keyword>
<dbReference type="EMBL" id="JAINVB010000001">
    <property type="protein sequence ID" value="MCK0086294.1"/>
    <property type="molecule type" value="Genomic_DNA"/>
</dbReference>
<organism evidence="6">
    <name type="scientific">Clostridium symbiosum</name>
    <name type="common">Bacteroides symbiosus</name>
    <dbReference type="NCBI Taxonomy" id="1512"/>
    <lineage>
        <taxon>Bacteria</taxon>
        <taxon>Bacillati</taxon>
        <taxon>Bacillota</taxon>
        <taxon>Clostridia</taxon>
        <taxon>Lachnospirales</taxon>
        <taxon>Lachnospiraceae</taxon>
        <taxon>Otoolea</taxon>
    </lineage>
</organism>
<gene>
    <name evidence="6" type="ORF">CSLFYP84_02094</name>
    <name evidence="4" type="ORF">K5I21_10530</name>
    <name evidence="5" type="ORF">PM006_07170</name>
</gene>
<dbReference type="InterPro" id="IPR006059">
    <property type="entry name" value="SBP"/>
</dbReference>
<dbReference type="SUPFAM" id="SSF53850">
    <property type="entry name" value="Periplasmic binding protein-like II"/>
    <property type="match status" value="1"/>
</dbReference>
<dbReference type="PANTHER" id="PTHR43649">
    <property type="entry name" value="ARABINOSE-BINDING PROTEIN-RELATED"/>
    <property type="match status" value="1"/>
</dbReference>
<feature type="chain" id="PRO_5044426005" evidence="3">
    <location>
        <begin position="23"/>
        <end position="489"/>
    </location>
</feature>
<name>A0A6N3EIX4_CLOSY</name>